<dbReference type="EMBL" id="NCXO01000002">
    <property type="protein sequence ID" value="OSC35846.1"/>
    <property type="molecule type" value="Genomic_DNA"/>
</dbReference>
<dbReference type="AlphaFoldDB" id="A0AA91PIE2"/>
<gene>
    <name evidence="1" type="ORF">B8W67_01130</name>
</gene>
<accession>A0AA91PIE2</accession>
<organism evidence="1 2">
    <name type="scientific">Mycolicibacillus koreensis</name>
    <dbReference type="NCBI Taxonomy" id="1069220"/>
    <lineage>
        <taxon>Bacteria</taxon>
        <taxon>Bacillati</taxon>
        <taxon>Actinomycetota</taxon>
        <taxon>Actinomycetes</taxon>
        <taxon>Mycobacteriales</taxon>
        <taxon>Mycobacteriaceae</taxon>
        <taxon>Mycolicibacillus</taxon>
    </lineage>
</organism>
<proteinExistence type="predicted"/>
<keyword evidence="2" id="KW-1185">Reference proteome</keyword>
<name>A0AA91PIE2_9MYCO</name>
<comment type="caution">
    <text evidence="1">The sequence shown here is derived from an EMBL/GenBank/DDBJ whole genome shotgun (WGS) entry which is preliminary data.</text>
</comment>
<evidence type="ECO:0000313" key="1">
    <source>
        <dbReference type="EMBL" id="OSC35846.1"/>
    </source>
</evidence>
<evidence type="ECO:0000313" key="2">
    <source>
        <dbReference type="Proteomes" id="UP000193577"/>
    </source>
</evidence>
<dbReference type="Proteomes" id="UP000193577">
    <property type="component" value="Unassembled WGS sequence"/>
</dbReference>
<protein>
    <submittedName>
        <fullName evidence="1">Uncharacterized protein</fullName>
    </submittedName>
</protein>
<sequence>MDRLPGPGLSRIRLHTIPEGGVHVDVARKTVGEWHTSDNMGICTELPKVWPGWRTESWGDRFEEQARRCGRALRLPGLDVVAGADRAVQWIRDRVYQSFADSPAGHIADLAALLSPLAPGLAVGEDAVVNSGVLPTAAEWDRFVAVCNGSLGASPSSARDDPLA</sequence>
<reference evidence="1 2" key="1">
    <citation type="submission" date="2017-04" db="EMBL/GenBank/DDBJ databases">
        <title>The new phylogeny of genus Mycobacterium.</title>
        <authorList>
            <person name="Tortoli E."/>
            <person name="Trovato A."/>
            <person name="Cirillo D.M."/>
        </authorList>
    </citation>
    <scope>NUCLEOTIDE SEQUENCE [LARGE SCALE GENOMIC DNA]</scope>
    <source>
        <strain evidence="1 2">KCTC 19819</strain>
    </source>
</reference>